<proteinExistence type="predicted"/>
<feature type="signal peptide" evidence="1">
    <location>
        <begin position="1"/>
        <end position="24"/>
    </location>
</feature>
<reference evidence="3" key="1">
    <citation type="submission" date="2022-11" db="UniProtKB">
        <authorList>
            <consortium name="WormBaseParasite"/>
        </authorList>
    </citation>
    <scope>IDENTIFICATION</scope>
</reference>
<accession>A0A915D3U3</accession>
<keyword evidence="1" id="KW-0732">Signal</keyword>
<evidence type="ECO:0000256" key="1">
    <source>
        <dbReference type="SAM" id="SignalP"/>
    </source>
</evidence>
<sequence>MNAMICRNLVITFMVFVNWISTWLNRSVCTASKKSLSTVKFLSGTHFPQIEGYYVQINEMRCGLKRFHSFVCETEGKKLAKISRMLMMPVAKTTLVRDYGQRSDDGSHDVPLSQLHDLLSRIQNWRSDTQKTVVAHKQLMVRNAPKLPCCANVSQIPVCTSALPIPSIGWPPRKRVKIIQFNMSYREQIQCAEDNSGNIHRQQQCVVQSSEVMWEFSMSNQPLQSPVKFLGQHQYQAKVVHLVHNTSFPVNNLW</sequence>
<name>A0A915D3U3_9BILA</name>
<organism evidence="2 3">
    <name type="scientific">Ditylenchus dipsaci</name>
    <dbReference type="NCBI Taxonomy" id="166011"/>
    <lineage>
        <taxon>Eukaryota</taxon>
        <taxon>Metazoa</taxon>
        <taxon>Ecdysozoa</taxon>
        <taxon>Nematoda</taxon>
        <taxon>Chromadorea</taxon>
        <taxon>Rhabditida</taxon>
        <taxon>Tylenchina</taxon>
        <taxon>Tylenchomorpha</taxon>
        <taxon>Sphaerularioidea</taxon>
        <taxon>Anguinidae</taxon>
        <taxon>Anguininae</taxon>
        <taxon>Ditylenchus</taxon>
    </lineage>
</organism>
<evidence type="ECO:0000313" key="2">
    <source>
        <dbReference type="Proteomes" id="UP000887574"/>
    </source>
</evidence>
<dbReference type="WBParaSite" id="jg15626">
    <property type="protein sequence ID" value="jg15626"/>
    <property type="gene ID" value="jg15626"/>
</dbReference>
<feature type="chain" id="PRO_5037595252" evidence="1">
    <location>
        <begin position="25"/>
        <end position="254"/>
    </location>
</feature>
<protein>
    <submittedName>
        <fullName evidence="3">Uncharacterized protein</fullName>
    </submittedName>
</protein>
<evidence type="ECO:0000313" key="3">
    <source>
        <dbReference type="WBParaSite" id="jg15626"/>
    </source>
</evidence>
<keyword evidence="2" id="KW-1185">Reference proteome</keyword>
<dbReference type="AlphaFoldDB" id="A0A915D3U3"/>
<dbReference type="Proteomes" id="UP000887574">
    <property type="component" value="Unplaced"/>
</dbReference>